<dbReference type="Pfam" id="PF15188">
    <property type="entry name" value="CCDC-167"/>
    <property type="match status" value="1"/>
</dbReference>
<name>A0ABM4CI92_HYDVU</name>
<evidence type="ECO:0000313" key="9">
    <source>
        <dbReference type="RefSeq" id="XP_065661463.1"/>
    </source>
</evidence>
<keyword evidence="5" id="KW-0175">Coiled coil</keyword>
<evidence type="ECO:0000256" key="4">
    <source>
        <dbReference type="ARBA" id="ARBA00022989"/>
    </source>
</evidence>
<dbReference type="InterPro" id="IPR028194">
    <property type="entry name" value="CC167"/>
</dbReference>
<feature type="transmembrane region" description="Helical" evidence="7">
    <location>
        <begin position="71"/>
        <end position="89"/>
    </location>
</feature>
<comment type="subcellular location">
    <subcellularLocation>
        <location evidence="1">Membrane</location>
        <topology evidence="1">Single-pass membrane protein</topology>
    </subcellularLocation>
</comment>
<dbReference type="PANTHER" id="PTHR31759:SF1">
    <property type="entry name" value="COILED-COIL DOMAIN-CONTAINING PROTEIN 167"/>
    <property type="match status" value="1"/>
</dbReference>
<dbReference type="Proteomes" id="UP001652625">
    <property type="component" value="Chromosome 09"/>
</dbReference>
<keyword evidence="8" id="KW-1185">Reference proteome</keyword>
<keyword evidence="6 7" id="KW-0472">Membrane</keyword>
<dbReference type="RefSeq" id="XP_065661463.1">
    <property type="nucleotide sequence ID" value="XM_065805391.1"/>
</dbReference>
<dbReference type="PANTHER" id="PTHR31759">
    <property type="entry name" value="COILED-COIL DOMAIN-CONTAINING PROTEIN 167"/>
    <property type="match status" value="1"/>
</dbReference>
<evidence type="ECO:0000256" key="6">
    <source>
        <dbReference type="ARBA" id="ARBA00023136"/>
    </source>
</evidence>
<evidence type="ECO:0000256" key="1">
    <source>
        <dbReference type="ARBA" id="ARBA00004167"/>
    </source>
</evidence>
<evidence type="ECO:0000313" key="8">
    <source>
        <dbReference type="Proteomes" id="UP001652625"/>
    </source>
</evidence>
<sequence length="90" mass="10577">MPSIISQIEFHEERLEHCEHRLDDIRVTLRKKDILDADRSHLFLERDQLTLAISNHKITLKSLRHENRRSMMVSVAVVTIIALVYLFAIS</sequence>
<dbReference type="GeneID" id="136084721"/>
<evidence type="ECO:0000256" key="5">
    <source>
        <dbReference type="ARBA" id="ARBA00023054"/>
    </source>
</evidence>
<evidence type="ECO:0000256" key="2">
    <source>
        <dbReference type="ARBA" id="ARBA00022350"/>
    </source>
</evidence>
<reference evidence="9" key="1">
    <citation type="submission" date="2025-08" db="UniProtKB">
        <authorList>
            <consortium name="RefSeq"/>
        </authorList>
    </citation>
    <scope>IDENTIFICATION</scope>
</reference>
<protein>
    <recommendedName>
        <fullName evidence="2">Coiled-coil domain-containing protein 167</fullName>
    </recommendedName>
</protein>
<keyword evidence="3 7" id="KW-0812">Transmembrane</keyword>
<proteinExistence type="predicted"/>
<keyword evidence="4 7" id="KW-1133">Transmembrane helix</keyword>
<organism evidence="8 9">
    <name type="scientific">Hydra vulgaris</name>
    <name type="common">Hydra</name>
    <name type="synonym">Hydra attenuata</name>
    <dbReference type="NCBI Taxonomy" id="6087"/>
    <lineage>
        <taxon>Eukaryota</taxon>
        <taxon>Metazoa</taxon>
        <taxon>Cnidaria</taxon>
        <taxon>Hydrozoa</taxon>
        <taxon>Hydroidolina</taxon>
        <taxon>Anthoathecata</taxon>
        <taxon>Aplanulata</taxon>
        <taxon>Hydridae</taxon>
        <taxon>Hydra</taxon>
    </lineage>
</organism>
<evidence type="ECO:0000256" key="7">
    <source>
        <dbReference type="SAM" id="Phobius"/>
    </source>
</evidence>
<evidence type="ECO:0000256" key="3">
    <source>
        <dbReference type="ARBA" id="ARBA00022692"/>
    </source>
</evidence>
<accession>A0ABM4CI92</accession>
<gene>
    <name evidence="9" type="primary">LOC136084721</name>
</gene>